<reference evidence="4" key="5">
    <citation type="submission" date="2025-09" db="UniProtKB">
        <authorList>
            <consortium name="Ensembl"/>
        </authorList>
    </citation>
    <scope>IDENTIFICATION</scope>
</reference>
<reference evidence="5" key="1">
    <citation type="journal article" date="2006" name="Science">
        <title>Ancient noncoding elements conserved in the human genome.</title>
        <authorList>
            <person name="Venkatesh B."/>
            <person name="Kirkness E.F."/>
            <person name="Loh Y.H."/>
            <person name="Halpern A.L."/>
            <person name="Lee A.P."/>
            <person name="Johnson J."/>
            <person name="Dandona N."/>
            <person name="Viswanathan L.D."/>
            <person name="Tay A."/>
            <person name="Venter J.C."/>
            <person name="Strausberg R.L."/>
            <person name="Brenner S."/>
        </authorList>
    </citation>
    <scope>NUCLEOTIDE SEQUENCE [LARGE SCALE GENOMIC DNA]</scope>
</reference>
<reference evidence="5" key="3">
    <citation type="journal article" date="2014" name="Nature">
        <title>Elephant shark genome provides unique insights into gnathostome evolution.</title>
        <authorList>
            <consortium name="International Elephant Shark Genome Sequencing Consortium"/>
            <person name="Venkatesh B."/>
            <person name="Lee A.P."/>
            <person name="Ravi V."/>
            <person name="Maurya A.K."/>
            <person name="Lian M.M."/>
            <person name="Swann J.B."/>
            <person name="Ohta Y."/>
            <person name="Flajnik M.F."/>
            <person name="Sutoh Y."/>
            <person name="Kasahara M."/>
            <person name="Hoon S."/>
            <person name="Gangu V."/>
            <person name="Roy S.W."/>
            <person name="Irimia M."/>
            <person name="Korzh V."/>
            <person name="Kondrychyn I."/>
            <person name="Lim Z.W."/>
            <person name="Tay B.H."/>
            <person name="Tohari S."/>
            <person name="Kong K.W."/>
            <person name="Ho S."/>
            <person name="Lorente-Galdos B."/>
            <person name="Quilez J."/>
            <person name="Marques-Bonet T."/>
            <person name="Raney B.J."/>
            <person name="Ingham P.W."/>
            <person name="Tay A."/>
            <person name="Hillier L.W."/>
            <person name="Minx P."/>
            <person name="Boehm T."/>
            <person name="Wilson R.K."/>
            <person name="Brenner S."/>
            <person name="Warren W.C."/>
        </authorList>
    </citation>
    <scope>NUCLEOTIDE SEQUENCE [LARGE SCALE GENOMIC DNA]</scope>
</reference>
<reference evidence="4" key="4">
    <citation type="submission" date="2025-08" db="UniProtKB">
        <authorList>
            <consortium name="Ensembl"/>
        </authorList>
    </citation>
    <scope>IDENTIFICATION</scope>
</reference>
<dbReference type="Proteomes" id="UP000314986">
    <property type="component" value="Unassembled WGS sequence"/>
</dbReference>
<keyword evidence="3" id="KW-0041">Annexin</keyword>
<organism evidence="4 5">
    <name type="scientific">Callorhinchus milii</name>
    <name type="common">Ghost shark</name>
    <dbReference type="NCBI Taxonomy" id="7868"/>
    <lineage>
        <taxon>Eukaryota</taxon>
        <taxon>Metazoa</taxon>
        <taxon>Chordata</taxon>
        <taxon>Craniata</taxon>
        <taxon>Vertebrata</taxon>
        <taxon>Chondrichthyes</taxon>
        <taxon>Holocephali</taxon>
        <taxon>Chimaeriformes</taxon>
        <taxon>Callorhinchidae</taxon>
        <taxon>Callorhinchus</taxon>
    </lineage>
</organism>
<dbReference type="STRING" id="7868.ENSCMIP00000002499"/>
<accession>A0A4W3GX69</accession>
<comment type="similarity">
    <text evidence="1">Belongs to the annexin family.</text>
</comment>
<dbReference type="Pfam" id="PF00191">
    <property type="entry name" value="Annexin"/>
    <property type="match status" value="1"/>
</dbReference>
<dbReference type="Gene3D" id="1.10.220.10">
    <property type="entry name" value="Annexin"/>
    <property type="match status" value="1"/>
</dbReference>
<dbReference type="InParanoid" id="A0A4W3GX69"/>
<sequence>MSLSLYVSLSHHLFPLSQVLSGAGDDDSDSMESKFISVLCTRSFPTLKRVFQDYIKLTNRDIEQTIRNDISGDLRNSLYAIGESLWVGGWGGARASGSGGQRHTMTGANKT</sequence>
<evidence type="ECO:0000313" key="5">
    <source>
        <dbReference type="Proteomes" id="UP000314986"/>
    </source>
</evidence>
<evidence type="ECO:0000256" key="2">
    <source>
        <dbReference type="ARBA" id="ARBA00022737"/>
    </source>
</evidence>
<keyword evidence="2" id="KW-0677">Repeat</keyword>
<reference evidence="5" key="2">
    <citation type="journal article" date="2007" name="PLoS Biol.">
        <title>Survey sequencing and comparative analysis of the elephant shark (Callorhinchus milii) genome.</title>
        <authorList>
            <person name="Venkatesh B."/>
            <person name="Kirkness E.F."/>
            <person name="Loh Y.H."/>
            <person name="Halpern A.L."/>
            <person name="Lee A.P."/>
            <person name="Johnson J."/>
            <person name="Dandona N."/>
            <person name="Viswanathan L.D."/>
            <person name="Tay A."/>
            <person name="Venter J.C."/>
            <person name="Strausberg R.L."/>
            <person name="Brenner S."/>
        </authorList>
    </citation>
    <scope>NUCLEOTIDE SEQUENCE [LARGE SCALE GENOMIC DNA]</scope>
</reference>
<evidence type="ECO:0000256" key="1">
    <source>
        <dbReference type="ARBA" id="ARBA00007831"/>
    </source>
</evidence>
<evidence type="ECO:0000256" key="3">
    <source>
        <dbReference type="ARBA" id="ARBA00023216"/>
    </source>
</evidence>
<evidence type="ECO:0000313" key="4">
    <source>
        <dbReference type="Ensembl" id="ENSCMIP00000002499.1"/>
    </source>
</evidence>
<proteinExistence type="inferred from homology"/>
<name>A0A4W3GX69_CALMI</name>
<keyword evidence="5" id="KW-1185">Reference proteome</keyword>
<dbReference type="AlphaFoldDB" id="A0A4W3GX69"/>
<dbReference type="InterPro" id="IPR018502">
    <property type="entry name" value="Annexin_repeat"/>
</dbReference>
<dbReference type="SMART" id="SM00335">
    <property type="entry name" value="ANX"/>
    <property type="match status" value="1"/>
</dbReference>
<protein>
    <recommendedName>
        <fullName evidence="6">Annexin</fullName>
    </recommendedName>
</protein>
<dbReference type="SUPFAM" id="SSF47874">
    <property type="entry name" value="Annexin"/>
    <property type="match status" value="1"/>
</dbReference>
<dbReference type="GO" id="GO:0005509">
    <property type="term" value="F:calcium ion binding"/>
    <property type="evidence" value="ECO:0007669"/>
    <property type="project" value="InterPro"/>
</dbReference>
<dbReference type="Ensembl" id="ENSCMIT00000002587.1">
    <property type="protein sequence ID" value="ENSCMIP00000002499.1"/>
    <property type="gene ID" value="ENSCMIG00000001485.1"/>
</dbReference>
<dbReference type="GO" id="GO:0005544">
    <property type="term" value="F:calcium-dependent phospholipid binding"/>
    <property type="evidence" value="ECO:0007669"/>
    <property type="project" value="InterPro"/>
</dbReference>
<evidence type="ECO:0008006" key="6">
    <source>
        <dbReference type="Google" id="ProtNLM"/>
    </source>
</evidence>
<dbReference type="InterPro" id="IPR037104">
    <property type="entry name" value="Annexin_sf"/>
</dbReference>